<organism evidence="1 2">
    <name type="scientific">endosymbiont of Riftia pachyptila</name>
    <name type="common">vent Ph05</name>
    <dbReference type="NCBI Taxonomy" id="1048808"/>
    <lineage>
        <taxon>Bacteria</taxon>
        <taxon>Pseudomonadati</taxon>
        <taxon>Pseudomonadota</taxon>
        <taxon>Gammaproteobacteria</taxon>
        <taxon>sulfur-oxidizing symbionts</taxon>
    </lineage>
</organism>
<protein>
    <submittedName>
        <fullName evidence="1">Uncharacterized protein</fullName>
    </submittedName>
</protein>
<dbReference type="AlphaFoldDB" id="G2DC32"/>
<comment type="caution">
    <text evidence="1">The sequence shown here is derived from an EMBL/GenBank/DDBJ whole genome shotgun (WGS) entry which is preliminary data.</text>
</comment>
<dbReference type="EMBL" id="AFOC01000025">
    <property type="protein sequence ID" value="EGV51842.1"/>
    <property type="molecule type" value="Genomic_DNA"/>
</dbReference>
<reference evidence="1" key="1">
    <citation type="journal article" date="2011" name="ISME J.">
        <title>The endosymbionts of the deep-sea tubeworms Riftia pachyptila and Tevnia jerichonana share an identical physiology as revealed by proteogenomic analyses.</title>
        <authorList>
            <person name="Gardebrecht A."/>
            <person name="Markert S."/>
            <person name="Felbeck H."/>
            <person name="Thuermer A."/>
            <person name="Albrecht D."/>
            <person name="Wollherr A."/>
            <person name="Kabisch J."/>
            <person name="Lehmann R."/>
            <person name="Daniel R."/>
            <person name="Liesegang H."/>
            <person name="Hecker M."/>
            <person name="Sievert S.M."/>
            <person name="Schweder T."/>
        </authorList>
    </citation>
    <scope>NUCLEOTIDE SEQUENCE [LARGE SCALE GENOMIC DNA]</scope>
</reference>
<name>G2DC32_9GAMM</name>
<proteinExistence type="predicted"/>
<sequence>MPEETFKALKEFVASIKGPLSTPVGALSAS</sequence>
<keyword evidence="2" id="KW-1185">Reference proteome</keyword>
<accession>G2DC32</accession>
<dbReference type="Proteomes" id="UP000004491">
    <property type="component" value="Unassembled WGS sequence"/>
</dbReference>
<evidence type="ECO:0000313" key="2">
    <source>
        <dbReference type="Proteomes" id="UP000004491"/>
    </source>
</evidence>
<gene>
    <name evidence="1" type="ORF">Rifp1Sym_ax00300</name>
</gene>
<evidence type="ECO:0000313" key="1">
    <source>
        <dbReference type="EMBL" id="EGV51842.1"/>
    </source>
</evidence>